<name>A0A6J7AI42_9ZZZZ</name>
<dbReference type="PANTHER" id="PTHR34138:SF1">
    <property type="entry name" value="CELL SHAPE-DETERMINING PROTEIN MREC"/>
    <property type="match status" value="1"/>
</dbReference>
<comment type="similarity">
    <text evidence="1">Belongs to the MreC family.</text>
</comment>
<proteinExistence type="inferred from homology"/>
<sequence>MLNRETQVMLNQRTRIILALLVIIALTFTILDLRGGKGPFSSVRSVVSSAFGGVQVAASVIVSPITGVGSWWGTWGDQRARIAELESENATLQDALVRSAEDRARADALDQLLRVAGVGRYRIVPAEVIAVEPAQDFSWTVTIDAGRDDGLLTDMTVINGQGLIGRILSTTKTTATVVLIVDASSAVGARVAGTEEIGILSGTGRQDSLEFQTLDPLASLKPGQALVTFGSRSGRPYAPGIPIGEVAEVSGTAGQLSRIATVRPFADVSQLSIVGVVIRPPREDPRDSVLPSPPATTSDASALASPSPSGVDDGASPAPTASTKPKKEKAAKPVPSPTPSAGTAASGESN</sequence>
<dbReference type="EMBL" id="CAFABK010000045">
    <property type="protein sequence ID" value="CAB4832148.1"/>
    <property type="molecule type" value="Genomic_DNA"/>
</dbReference>
<keyword evidence="3" id="KW-0133">Cell shape</keyword>
<dbReference type="AlphaFoldDB" id="A0A6J7AI42"/>
<reference evidence="8" key="1">
    <citation type="submission" date="2020-05" db="EMBL/GenBank/DDBJ databases">
        <authorList>
            <person name="Chiriac C."/>
            <person name="Salcher M."/>
            <person name="Ghai R."/>
            <person name="Kavagutti S V."/>
        </authorList>
    </citation>
    <scope>NUCLEOTIDE SEQUENCE</scope>
</reference>
<gene>
    <name evidence="8" type="ORF">UFOPK3204_01064</name>
</gene>
<evidence type="ECO:0000256" key="1">
    <source>
        <dbReference type="ARBA" id="ARBA00009369"/>
    </source>
</evidence>
<dbReference type="Gene3D" id="2.40.10.340">
    <property type="entry name" value="Rod shape-determining protein MreC, domain 1"/>
    <property type="match status" value="1"/>
</dbReference>
<keyword evidence="6" id="KW-0472">Membrane</keyword>
<dbReference type="GO" id="GO:0008360">
    <property type="term" value="P:regulation of cell shape"/>
    <property type="evidence" value="ECO:0007669"/>
    <property type="project" value="UniProtKB-KW"/>
</dbReference>
<dbReference type="Pfam" id="PF04085">
    <property type="entry name" value="MreC"/>
    <property type="match status" value="1"/>
</dbReference>
<keyword evidence="6" id="KW-1133">Transmembrane helix</keyword>
<dbReference type="GO" id="GO:0005886">
    <property type="term" value="C:plasma membrane"/>
    <property type="evidence" value="ECO:0007669"/>
    <property type="project" value="TreeGrafter"/>
</dbReference>
<feature type="transmembrane region" description="Helical" evidence="6">
    <location>
        <begin position="51"/>
        <end position="72"/>
    </location>
</feature>
<evidence type="ECO:0000256" key="5">
    <source>
        <dbReference type="SAM" id="MobiDB-lite"/>
    </source>
</evidence>
<feature type="domain" description="Rod shape-determining protein MreC beta-barrel core" evidence="7">
    <location>
        <begin position="128"/>
        <end position="277"/>
    </location>
</feature>
<dbReference type="InterPro" id="IPR007221">
    <property type="entry name" value="MreC"/>
</dbReference>
<evidence type="ECO:0000256" key="3">
    <source>
        <dbReference type="ARBA" id="ARBA00022960"/>
    </source>
</evidence>
<evidence type="ECO:0000256" key="4">
    <source>
        <dbReference type="ARBA" id="ARBA00032089"/>
    </source>
</evidence>
<feature type="compositionally biased region" description="Low complexity" evidence="5">
    <location>
        <begin position="295"/>
        <end position="323"/>
    </location>
</feature>
<dbReference type="InterPro" id="IPR042177">
    <property type="entry name" value="Cell/Rod_1"/>
</dbReference>
<feature type="region of interest" description="Disordered" evidence="5">
    <location>
        <begin position="279"/>
        <end position="350"/>
    </location>
</feature>
<feature type="compositionally biased region" description="Polar residues" evidence="5">
    <location>
        <begin position="339"/>
        <end position="350"/>
    </location>
</feature>
<organism evidence="8">
    <name type="scientific">freshwater metagenome</name>
    <dbReference type="NCBI Taxonomy" id="449393"/>
    <lineage>
        <taxon>unclassified sequences</taxon>
        <taxon>metagenomes</taxon>
        <taxon>ecological metagenomes</taxon>
    </lineage>
</organism>
<dbReference type="InterPro" id="IPR042175">
    <property type="entry name" value="Cell/Rod_MreC_2"/>
</dbReference>
<evidence type="ECO:0000256" key="6">
    <source>
        <dbReference type="SAM" id="Phobius"/>
    </source>
</evidence>
<feature type="transmembrane region" description="Helical" evidence="6">
    <location>
        <begin position="12"/>
        <end position="31"/>
    </location>
</feature>
<dbReference type="PANTHER" id="PTHR34138">
    <property type="entry name" value="CELL SHAPE-DETERMINING PROTEIN MREC"/>
    <property type="match status" value="1"/>
</dbReference>
<dbReference type="InterPro" id="IPR055342">
    <property type="entry name" value="MreC_beta-barrel_core"/>
</dbReference>
<evidence type="ECO:0000313" key="8">
    <source>
        <dbReference type="EMBL" id="CAB4832148.1"/>
    </source>
</evidence>
<protein>
    <recommendedName>
        <fullName evidence="2">Cell shape-determining protein MreC</fullName>
    </recommendedName>
    <alternativeName>
        <fullName evidence="4">Cell shape protein MreC</fullName>
    </alternativeName>
</protein>
<accession>A0A6J7AI42</accession>
<dbReference type="Gene3D" id="2.40.10.350">
    <property type="entry name" value="Rod shape-determining protein MreC, domain 2"/>
    <property type="match status" value="1"/>
</dbReference>
<evidence type="ECO:0000256" key="2">
    <source>
        <dbReference type="ARBA" id="ARBA00013855"/>
    </source>
</evidence>
<keyword evidence="6" id="KW-0812">Transmembrane</keyword>
<evidence type="ECO:0000259" key="7">
    <source>
        <dbReference type="Pfam" id="PF04085"/>
    </source>
</evidence>